<name>A0A915HTL1_ROMCU</name>
<keyword evidence="2" id="KW-1185">Reference proteome</keyword>
<evidence type="ECO:0000313" key="3">
    <source>
        <dbReference type="WBParaSite" id="nRc.2.0.1.t04871-RA"/>
    </source>
</evidence>
<organism evidence="2 3">
    <name type="scientific">Romanomermis culicivorax</name>
    <name type="common">Nematode worm</name>
    <dbReference type="NCBI Taxonomy" id="13658"/>
    <lineage>
        <taxon>Eukaryota</taxon>
        <taxon>Metazoa</taxon>
        <taxon>Ecdysozoa</taxon>
        <taxon>Nematoda</taxon>
        <taxon>Enoplea</taxon>
        <taxon>Dorylaimia</taxon>
        <taxon>Mermithida</taxon>
        <taxon>Mermithoidea</taxon>
        <taxon>Mermithidae</taxon>
        <taxon>Romanomermis</taxon>
    </lineage>
</organism>
<sequence length="124" mass="12462">MEAMLASIGGRTRVLLIIVAITIALVVAVLMIPMGVTRIVMAIKANGARIAIATVISAVVAARGRGVCLRSEQADVRAMGGCDVVVGGIEVADDVAGSTSIGGGGGSGALNTSFRGFFKASIRF</sequence>
<keyword evidence="1" id="KW-0812">Transmembrane</keyword>
<keyword evidence="1" id="KW-0472">Membrane</keyword>
<feature type="transmembrane region" description="Helical" evidence="1">
    <location>
        <begin position="12"/>
        <end position="33"/>
    </location>
</feature>
<evidence type="ECO:0000313" key="2">
    <source>
        <dbReference type="Proteomes" id="UP000887565"/>
    </source>
</evidence>
<proteinExistence type="predicted"/>
<evidence type="ECO:0000256" key="1">
    <source>
        <dbReference type="SAM" id="Phobius"/>
    </source>
</evidence>
<reference evidence="3" key="1">
    <citation type="submission" date="2022-11" db="UniProtKB">
        <authorList>
            <consortium name="WormBaseParasite"/>
        </authorList>
    </citation>
    <scope>IDENTIFICATION</scope>
</reference>
<keyword evidence="1" id="KW-1133">Transmembrane helix</keyword>
<feature type="transmembrane region" description="Helical" evidence="1">
    <location>
        <begin position="39"/>
        <end position="62"/>
    </location>
</feature>
<accession>A0A915HTL1</accession>
<protein>
    <submittedName>
        <fullName evidence="3">Uncharacterized protein</fullName>
    </submittedName>
</protein>
<dbReference type="Proteomes" id="UP000887565">
    <property type="component" value="Unplaced"/>
</dbReference>
<dbReference type="WBParaSite" id="nRc.2.0.1.t04871-RA">
    <property type="protein sequence ID" value="nRc.2.0.1.t04871-RA"/>
    <property type="gene ID" value="nRc.2.0.1.g04871"/>
</dbReference>
<dbReference type="AlphaFoldDB" id="A0A915HTL1"/>